<dbReference type="InterPro" id="IPR009683">
    <property type="entry name" value="Extensin-like_C"/>
</dbReference>
<feature type="domain" description="Extensin-like C-terminal" evidence="2">
    <location>
        <begin position="60"/>
        <end position="237"/>
    </location>
</feature>
<accession>A0A2T5B157</accession>
<dbReference type="AlphaFoldDB" id="A0A2T5B157"/>
<evidence type="ECO:0000259" key="2">
    <source>
        <dbReference type="Pfam" id="PF06904"/>
    </source>
</evidence>
<dbReference type="Proteomes" id="UP000241247">
    <property type="component" value="Unassembled WGS sequence"/>
</dbReference>
<dbReference type="EMBL" id="PZZZ01000007">
    <property type="protein sequence ID" value="PTM92698.1"/>
    <property type="molecule type" value="Genomic_DNA"/>
</dbReference>
<reference evidence="3 4" key="1">
    <citation type="submission" date="2018-04" db="EMBL/GenBank/DDBJ databases">
        <title>Genomic Encyclopedia of Type Strains, Phase IV (KMG-IV): sequencing the most valuable type-strain genomes for metagenomic binning, comparative biology and taxonomic classification.</title>
        <authorList>
            <person name="Goeker M."/>
        </authorList>
    </citation>
    <scope>NUCLEOTIDE SEQUENCE [LARGE SCALE GENOMIC DNA]</scope>
    <source>
        <strain evidence="3 4">DSM 7138</strain>
    </source>
</reference>
<dbReference type="Pfam" id="PF06904">
    <property type="entry name" value="Extensin-like_C"/>
    <property type="match status" value="1"/>
</dbReference>
<name>A0A2T5B157_MYCDI</name>
<dbReference type="RefSeq" id="WP_108004239.1">
    <property type="nucleotide sequence ID" value="NZ_PZZZ01000007.1"/>
</dbReference>
<gene>
    <name evidence="3" type="ORF">C7449_107111</name>
</gene>
<evidence type="ECO:0000313" key="3">
    <source>
        <dbReference type="EMBL" id="PTM92698.1"/>
    </source>
</evidence>
<evidence type="ECO:0000256" key="1">
    <source>
        <dbReference type="SAM" id="MobiDB-lite"/>
    </source>
</evidence>
<keyword evidence="4" id="KW-1185">Reference proteome</keyword>
<organism evidence="3 4">
    <name type="scientific">Mycoplana dimorpha</name>
    <dbReference type="NCBI Taxonomy" id="28320"/>
    <lineage>
        <taxon>Bacteria</taxon>
        <taxon>Pseudomonadati</taxon>
        <taxon>Pseudomonadota</taxon>
        <taxon>Alphaproteobacteria</taxon>
        <taxon>Hyphomicrobiales</taxon>
        <taxon>Rhizobiaceae</taxon>
        <taxon>Mycoplana</taxon>
    </lineage>
</organism>
<proteinExistence type="predicted"/>
<feature type="compositionally biased region" description="Low complexity" evidence="1">
    <location>
        <begin position="12"/>
        <end position="22"/>
    </location>
</feature>
<dbReference type="OrthoDB" id="9809788at2"/>
<comment type="caution">
    <text evidence="3">The sequence shown here is derived from an EMBL/GenBank/DDBJ whole genome shotgun (WGS) entry which is preliminary data.</text>
</comment>
<feature type="region of interest" description="Disordered" evidence="1">
    <location>
        <begin position="1"/>
        <end position="53"/>
    </location>
</feature>
<protein>
    <recommendedName>
        <fullName evidence="2">Extensin-like C-terminal domain-containing protein</fullName>
    </recommendedName>
</protein>
<sequence length="238" mass="25249">MPVPRPPVEASKPAPEAGSGEPAPEKPVQGPPAPATQTEKPEPPPPPPPIPEEDAAAVAACLTELRSAGAVVKEAPRIDPENGCGIARPVVVGQLASDIEIKPEATLRCETALQLQRWTRDAVIPAIKAATPQKRLVALNQASAYVCRNRNNEPNGKLSEHALGNAVDIAGFTYSDGSRLAIAPREKDATIEGALQRAVVASACLYFTTVLDPGSDAAHETHLHLDVKKRTNGYRYCW</sequence>
<evidence type="ECO:0000313" key="4">
    <source>
        <dbReference type="Proteomes" id="UP000241247"/>
    </source>
</evidence>